<accession>A0ABU5GQB8</accession>
<evidence type="ECO:0000313" key="2">
    <source>
        <dbReference type="EMBL" id="MDY7219161.1"/>
    </source>
</evidence>
<reference evidence="2 3" key="1">
    <citation type="submission" date="2023-12" db="EMBL/GenBank/DDBJ databases">
        <title>Denitrificimonas halotolerans sp. nov.,a novel species isolated from landfill leachate.</title>
        <authorList>
            <person name="Wang S."/>
        </authorList>
    </citation>
    <scope>NUCLEOTIDE SEQUENCE [LARGE SCALE GENOMIC DNA]</scope>
    <source>
        <strain evidence="2 3">JX-1</strain>
    </source>
</reference>
<organism evidence="2 3">
    <name type="scientific">Denitrificimonas halotolerans</name>
    <dbReference type="NCBI Taxonomy" id="3098930"/>
    <lineage>
        <taxon>Bacteria</taxon>
        <taxon>Pseudomonadati</taxon>
        <taxon>Pseudomonadota</taxon>
        <taxon>Gammaproteobacteria</taxon>
        <taxon>Pseudomonadales</taxon>
        <taxon>Pseudomonadaceae</taxon>
        <taxon>Denitrificimonas</taxon>
    </lineage>
</organism>
<name>A0ABU5GQB8_9GAMM</name>
<dbReference type="Pfam" id="PF11932">
    <property type="entry name" value="DUF3450"/>
    <property type="match status" value="1"/>
</dbReference>
<feature type="chain" id="PRO_5046355948" evidence="1">
    <location>
        <begin position="23"/>
        <end position="256"/>
    </location>
</feature>
<dbReference type="PIRSF" id="PIRSF028069">
    <property type="entry name" value="UCP028069"/>
    <property type="match status" value="1"/>
</dbReference>
<dbReference type="InterPro" id="IPR016866">
    <property type="entry name" value="UCP028069"/>
</dbReference>
<dbReference type="PROSITE" id="PS51257">
    <property type="entry name" value="PROKAR_LIPOPROTEIN"/>
    <property type="match status" value="1"/>
</dbReference>
<protein>
    <submittedName>
        <fullName evidence="2">DUF3450 domain-containing protein</fullName>
    </submittedName>
</protein>
<proteinExistence type="predicted"/>
<dbReference type="Proteomes" id="UP001294570">
    <property type="component" value="Unassembled WGS sequence"/>
</dbReference>
<comment type="caution">
    <text evidence="2">The sequence shown here is derived from an EMBL/GenBank/DDBJ whole genome shotgun (WGS) entry which is preliminary data.</text>
</comment>
<dbReference type="RefSeq" id="WP_321553257.1">
    <property type="nucleotide sequence ID" value="NZ_JAXIVU010000006.1"/>
</dbReference>
<keyword evidence="1" id="KW-0732">Signal</keyword>
<sequence length="256" mass="29269">MQVPLLRSLLLSCALMSSCLNATTIDQSLSESEILSRAAQKSQQRIERLDDASQAMLIEYSNALAQTKALADYNAQVSDLLVAQEQELNLYQAQLEQLHATETAVLPQMHRMVDVLGDFIAADLPFLPHERSTRLEALQELLPRTDVSIAEKYRRILEAYQIESDYGYTLEAWRGELGPKGQQRSVEFLRVGRAMLYYQTLDGHESGYWNTRSKRWEVLDNKVRRPLQRAIALVRQQKPTGWLELPVKTLVQEVQP</sequence>
<keyword evidence="3" id="KW-1185">Reference proteome</keyword>
<evidence type="ECO:0000313" key="3">
    <source>
        <dbReference type="Proteomes" id="UP001294570"/>
    </source>
</evidence>
<evidence type="ECO:0000256" key="1">
    <source>
        <dbReference type="SAM" id="SignalP"/>
    </source>
</evidence>
<dbReference type="EMBL" id="JAXIVU010000006">
    <property type="protein sequence ID" value="MDY7219161.1"/>
    <property type="molecule type" value="Genomic_DNA"/>
</dbReference>
<gene>
    <name evidence="2" type="ORF">TOI97_06210</name>
</gene>
<feature type="signal peptide" evidence="1">
    <location>
        <begin position="1"/>
        <end position="22"/>
    </location>
</feature>